<dbReference type="SMART" id="SM00698">
    <property type="entry name" value="MORN"/>
    <property type="match status" value="10"/>
</dbReference>
<keyword evidence="1" id="KW-0677">Repeat</keyword>
<evidence type="ECO:0000313" key="4">
    <source>
        <dbReference type="Proteomes" id="UP000187209"/>
    </source>
</evidence>
<sequence>MSISPNKKLGSINLTRYKLSKFIPEISYRLSERSNNRSRLFSNCMSIRKNSDEFRNPSYRPSHTPVPDFYYDSTSPMTSNMINYNTEMQKALKFLKQTPPNIERPFSPYKRESFKVKNSSFKFLNNDEIEVKKFVDALFSKEVSSYRRVYLSSESETVGFTSADKILQEAKKIMKNGVKKKIVKSELGIIEDFWIVHISKDKTVRWDIFEDNFLAYLVSYMVTDAGILRKVNWRKVFQKLFAKIGKESREQKIWVLGPCYNMLPEITHKTISLVDWSSIIVSNEIVLLIFSCIDEIPSLPIKKAVNYPYTYACGCKYKGQWHDNRRQGVGMLEMCSKETYDGIFANGLFQDFATFTGWGLVYKGYFKKDLIHGFGHLLYPDGSYFEGIIDKGLIQAGCVKWSDGRFYKGEFYNNNLEGNGKMTSKDGTVWEGMWHCGQLHGEGIVKFSNGKKLKGIFIEHELQGIGKMICNDYKYIGEFVKSKPNGKGKFIYKDGGLYIGDVKEGKIEGKGVFKYANGDIYEGEFYDELPEGIGKMVFACGNVYIGSFEAGKLQGHGRFEFGIDFNIKVYEGEIKNGVMDGFGKAEFRNGGVFEGNWVDNNMKGGGKWILKDNSQGKKPDKPLSDVENENILNTGYEKNYKNPEELNL</sequence>
<evidence type="ECO:0000313" key="3">
    <source>
        <dbReference type="EMBL" id="OMJ89190.1"/>
    </source>
</evidence>
<keyword evidence="4" id="KW-1185">Reference proteome</keyword>
<accession>A0A1R2CJR0</accession>
<dbReference type="EMBL" id="MPUH01000131">
    <property type="protein sequence ID" value="OMJ89190.1"/>
    <property type="molecule type" value="Genomic_DNA"/>
</dbReference>
<proteinExistence type="predicted"/>
<dbReference type="Proteomes" id="UP000187209">
    <property type="component" value="Unassembled WGS sequence"/>
</dbReference>
<feature type="region of interest" description="Disordered" evidence="2">
    <location>
        <begin position="610"/>
        <end position="648"/>
    </location>
</feature>
<reference evidence="3 4" key="1">
    <citation type="submission" date="2016-11" db="EMBL/GenBank/DDBJ databases">
        <title>The macronuclear genome of Stentor coeruleus: a giant cell with tiny introns.</title>
        <authorList>
            <person name="Slabodnick M."/>
            <person name="Ruby J.G."/>
            <person name="Reiff S.B."/>
            <person name="Swart E.C."/>
            <person name="Gosai S."/>
            <person name="Prabakaran S."/>
            <person name="Witkowska E."/>
            <person name="Larue G.E."/>
            <person name="Fisher S."/>
            <person name="Freeman R.M."/>
            <person name="Gunawardena J."/>
            <person name="Chu W."/>
            <person name="Stover N.A."/>
            <person name="Gregory B.D."/>
            <person name="Nowacki M."/>
            <person name="Derisi J."/>
            <person name="Roy S.W."/>
            <person name="Marshall W.F."/>
            <person name="Sood P."/>
        </authorList>
    </citation>
    <scope>NUCLEOTIDE SEQUENCE [LARGE SCALE GENOMIC DNA]</scope>
    <source>
        <strain evidence="3">WM001</strain>
    </source>
</reference>
<dbReference type="InterPro" id="IPR003409">
    <property type="entry name" value="MORN"/>
</dbReference>
<protein>
    <submittedName>
        <fullName evidence="3">Uncharacterized protein</fullName>
    </submittedName>
</protein>
<name>A0A1R2CJR0_9CILI</name>
<feature type="compositionally biased region" description="Basic and acidic residues" evidence="2">
    <location>
        <begin position="614"/>
        <end position="624"/>
    </location>
</feature>
<dbReference type="SUPFAM" id="SSF82185">
    <property type="entry name" value="Histone H3 K4-specific methyltransferase SET7/9 N-terminal domain"/>
    <property type="match status" value="3"/>
</dbReference>
<evidence type="ECO:0000256" key="1">
    <source>
        <dbReference type="ARBA" id="ARBA00022737"/>
    </source>
</evidence>
<dbReference type="Gene3D" id="2.20.110.10">
    <property type="entry name" value="Histone H3 K4-specific methyltransferase SET7/9 N-terminal domain"/>
    <property type="match status" value="2"/>
</dbReference>
<gene>
    <name evidence="3" type="ORF">SteCoe_8661</name>
</gene>
<dbReference type="PANTHER" id="PTHR23084">
    <property type="entry name" value="PHOSPHATIDYLINOSITOL-4-PHOSPHATE 5-KINASE RELATED"/>
    <property type="match status" value="1"/>
</dbReference>
<feature type="compositionally biased region" description="Basic and acidic residues" evidence="2">
    <location>
        <begin position="638"/>
        <end position="648"/>
    </location>
</feature>
<dbReference type="PANTHER" id="PTHR23084:SF263">
    <property type="entry name" value="MORN REPEAT-CONTAINING PROTEIN 1"/>
    <property type="match status" value="1"/>
</dbReference>
<dbReference type="Pfam" id="PF02493">
    <property type="entry name" value="MORN"/>
    <property type="match status" value="9"/>
</dbReference>
<evidence type="ECO:0000256" key="2">
    <source>
        <dbReference type="SAM" id="MobiDB-lite"/>
    </source>
</evidence>
<dbReference type="AlphaFoldDB" id="A0A1R2CJR0"/>
<comment type="caution">
    <text evidence="3">The sequence shown here is derived from an EMBL/GenBank/DDBJ whole genome shotgun (WGS) entry which is preliminary data.</text>
</comment>
<organism evidence="3 4">
    <name type="scientific">Stentor coeruleus</name>
    <dbReference type="NCBI Taxonomy" id="5963"/>
    <lineage>
        <taxon>Eukaryota</taxon>
        <taxon>Sar</taxon>
        <taxon>Alveolata</taxon>
        <taxon>Ciliophora</taxon>
        <taxon>Postciliodesmatophora</taxon>
        <taxon>Heterotrichea</taxon>
        <taxon>Heterotrichida</taxon>
        <taxon>Stentoridae</taxon>
        <taxon>Stentor</taxon>
    </lineage>
</organism>